<name>A0A5K7S676_9BACT</name>
<dbReference type="InterPro" id="IPR014016">
    <property type="entry name" value="UvrD-like_ATP-bd"/>
</dbReference>
<dbReference type="InterPro" id="IPR014017">
    <property type="entry name" value="DNA_helicase_UvrD-like_C"/>
</dbReference>
<proteinExistence type="inferred from homology"/>
<keyword evidence="2 12" id="KW-0547">Nucleotide-binding</keyword>
<sequence length="771" mass="88450">MQNYLEGLNETQRLAVENIHGASLIIAGAGSGKTRVLTYRITHLLKNGVKPGSILALTFTNKAAREMKDRIASMVGQNTSRHLWMGTFHSIFSRILRTEAELIGYPSTFTIYDSADSKNLIKSIIKDMSLDDKTYKPNVVASRISAAKNNLVSSEVYSTLPETAEYDQSIRMPLIGVIYKEYAKRCFLAGAMDFDDLLLKTNALLRNHPEILAKYQRIFEYILVDEYQDTNHSQYMIIKKLAATHNNICVVGDDAQSIYSFRGARIENILNFQKDYPNHKVFKLEQNYRSTQNIVDAANSVIAKNKRQIQKNVFSEKEKGTLIKVMSAITDNEEGYLVANEIGDTRMREHYQFSDYAILYRTNAQSRIFEESLRKRNIPYKIYGGLSFYQRKEIKDLLSYFRLVINPKDNEAFKRIINYPARGIGQTSLTKLEQFAAQNNICIWEFASNIPLLLSEFNKGTAAKINEFTRLIEVFREKLETHNAFELASEIATGSEIMKDLYKDQTPEGVSRFENIQELLNGIQEFSISAREEGTPGQLNNYMEDVALLTDQDSDKPEDTDRVTMMTIHSAKGLEFKNVFIVGIEENLFPSNQNGQKTAEDFEEERRLFYVALTRAEQHVYLSYARQRYKWGKLEFCNKSRFIDEIDSQYLDQPVDKDQVFYNDNQEITFATPKPKPQSAMAPGLRASATSQPDMFRKLSKLREAKKETDAFEYSNPEEIQAGMLVEHQRFGRGKVLQMEGKSPDIQATVFFQNTGKKQLLLKFAKLRIIT</sequence>
<evidence type="ECO:0000256" key="5">
    <source>
        <dbReference type="ARBA" id="ARBA00022840"/>
    </source>
</evidence>
<dbReference type="RefSeq" id="WP_318350068.1">
    <property type="nucleotide sequence ID" value="NZ_AP018694.1"/>
</dbReference>
<dbReference type="EMBL" id="AP018694">
    <property type="protein sequence ID" value="BBE17043.1"/>
    <property type="molecule type" value="Genomic_DNA"/>
</dbReference>
<dbReference type="PROSITE" id="PS51217">
    <property type="entry name" value="UVRD_HELICASE_CTER"/>
    <property type="match status" value="1"/>
</dbReference>
<dbReference type="Gene3D" id="3.40.50.300">
    <property type="entry name" value="P-loop containing nucleotide triphosphate hydrolases"/>
    <property type="match status" value="2"/>
</dbReference>
<evidence type="ECO:0000256" key="2">
    <source>
        <dbReference type="ARBA" id="ARBA00022741"/>
    </source>
</evidence>
<dbReference type="Gene3D" id="1.10.486.10">
    <property type="entry name" value="PCRA, domain 4"/>
    <property type="match status" value="1"/>
</dbReference>
<gene>
    <name evidence="15" type="ORF">AQPE_1191</name>
</gene>
<evidence type="ECO:0000259" key="14">
    <source>
        <dbReference type="PROSITE" id="PS51217"/>
    </source>
</evidence>
<feature type="domain" description="UvrD-like helicase C-terminal" evidence="14">
    <location>
        <begin position="292"/>
        <end position="573"/>
    </location>
</feature>
<dbReference type="InterPro" id="IPR013986">
    <property type="entry name" value="DExx_box_DNA_helicase_dom_sf"/>
</dbReference>
<evidence type="ECO:0000256" key="11">
    <source>
        <dbReference type="ARBA" id="ARBA00048988"/>
    </source>
</evidence>
<evidence type="ECO:0000256" key="4">
    <source>
        <dbReference type="ARBA" id="ARBA00022806"/>
    </source>
</evidence>
<dbReference type="KEGG" id="anf:AQPE_1191"/>
<dbReference type="GO" id="GO:0005829">
    <property type="term" value="C:cytosol"/>
    <property type="evidence" value="ECO:0007669"/>
    <property type="project" value="TreeGrafter"/>
</dbReference>
<dbReference type="CDD" id="cd18807">
    <property type="entry name" value="SF1_C_UvrD"/>
    <property type="match status" value="1"/>
</dbReference>
<dbReference type="GO" id="GO:0043138">
    <property type="term" value="F:3'-5' DNA helicase activity"/>
    <property type="evidence" value="ECO:0007669"/>
    <property type="project" value="UniProtKB-EC"/>
</dbReference>
<comment type="catalytic activity">
    <reaction evidence="8">
        <text>Couples ATP hydrolysis with the unwinding of duplex DNA by translocating in the 3'-5' direction.</text>
        <dbReference type="EC" id="5.6.2.4"/>
    </reaction>
</comment>
<dbReference type="AlphaFoldDB" id="A0A5K7S676"/>
<dbReference type="EC" id="5.6.2.4" evidence="9"/>
<dbReference type="SUPFAM" id="SSF52540">
    <property type="entry name" value="P-loop containing nucleoside triphosphate hydrolases"/>
    <property type="match status" value="1"/>
</dbReference>
<evidence type="ECO:0000256" key="3">
    <source>
        <dbReference type="ARBA" id="ARBA00022801"/>
    </source>
</evidence>
<comment type="similarity">
    <text evidence="1">Belongs to the helicase family. UvrD subfamily.</text>
</comment>
<dbReference type="GO" id="GO:0016887">
    <property type="term" value="F:ATP hydrolysis activity"/>
    <property type="evidence" value="ECO:0007669"/>
    <property type="project" value="RHEA"/>
</dbReference>
<accession>A0A5K7S676</accession>
<keyword evidence="16" id="KW-1185">Reference proteome</keyword>
<dbReference type="GO" id="GO:0005524">
    <property type="term" value="F:ATP binding"/>
    <property type="evidence" value="ECO:0007669"/>
    <property type="project" value="UniProtKB-UniRule"/>
</dbReference>
<dbReference type="Pfam" id="PF21196">
    <property type="entry name" value="PcrA_UvrD_tudor"/>
    <property type="match status" value="1"/>
</dbReference>
<evidence type="ECO:0000256" key="8">
    <source>
        <dbReference type="ARBA" id="ARBA00034617"/>
    </source>
</evidence>
<keyword evidence="7" id="KW-0413">Isomerase</keyword>
<evidence type="ECO:0000256" key="1">
    <source>
        <dbReference type="ARBA" id="ARBA00009922"/>
    </source>
</evidence>
<keyword evidence="5 12" id="KW-0067">ATP-binding</keyword>
<dbReference type="InterPro" id="IPR000212">
    <property type="entry name" value="DNA_helicase_UvrD/REP"/>
</dbReference>
<dbReference type="Pfam" id="PF13361">
    <property type="entry name" value="UvrD_C"/>
    <property type="match status" value="1"/>
</dbReference>
<protein>
    <recommendedName>
        <fullName evidence="9">DNA 3'-5' helicase</fullName>
        <ecNumber evidence="9">5.6.2.4</ecNumber>
    </recommendedName>
    <alternativeName>
        <fullName evidence="10">DNA 3'-5' helicase II</fullName>
    </alternativeName>
</protein>
<dbReference type="GO" id="GO:0003677">
    <property type="term" value="F:DNA binding"/>
    <property type="evidence" value="ECO:0007669"/>
    <property type="project" value="UniProtKB-KW"/>
</dbReference>
<dbReference type="CDD" id="cd17932">
    <property type="entry name" value="DEXQc_UvrD"/>
    <property type="match status" value="1"/>
</dbReference>
<dbReference type="Proteomes" id="UP001193389">
    <property type="component" value="Chromosome"/>
</dbReference>
<evidence type="ECO:0000259" key="13">
    <source>
        <dbReference type="PROSITE" id="PS51198"/>
    </source>
</evidence>
<dbReference type="PANTHER" id="PTHR11070">
    <property type="entry name" value="UVRD / RECB / PCRA DNA HELICASE FAMILY MEMBER"/>
    <property type="match status" value="1"/>
</dbReference>
<dbReference type="PROSITE" id="PS51198">
    <property type="entry name" value="UVRD_HELICASE_ATP_BIND"/>
    <property type="match status" value="1"/>
</dbReference>
<dbReference type="Gene3D" id="1.10.10.160">
    <property type="match status" value="1"/>
</dbReference>
<keyword evidence="4 12" id="KW-0347">Helicase</keyword>
<evidence type="ECO:0000256" key="7">
    <source>
        <dbReference type="ARBA" id="ARBA00023235"/>
    </source>
</evidence>
<evidence type="ECO:0000256" key="10">
    <source>
        <dbReference type="ARBA" id="ARBA00034923"/>
    </source>
</evidence>
<keyword evidence="3 12" id="KW-0378">Hydrolase</keyword>
<dbReference type="InterPro" id="IPR027417">
    <property type="entry name" value="P-loop_NTPase"/>
</dbReference>
<evidence type="ECO:0000256" key="12">
    <source>
        <dbReference type="PROSITE-ProRule" id="PRU00560"/>
    </source>
</evidence>
<evidence type="ECO:0000313" key="15">
    <source>
        <dbReference type="EMBL" id="BBE17043.1"/>
    </source>
</evidence>
<comment type="catalytic activity">
    <reaction evidence="11">
        <text>ATP + H2O = ADP + phosphate + H(+)</text>
        <dbReference type="Rhea" id="RHEA:13065"/>
        <dbReference type="ChEBI" id="CHEBI:15377"/>
        <dbReference type="ChEBI" id="CHEBI:15378"/>
        <dbReference type="ChEBI" id="CHEBI:30616"/>
        <dbReference type="ChEBI" id="CHEBI:43474"/>
        <dbReference type="ChEBI" id="CHEBI:456216"/>
        <dbReference type="EC" id="5.6.2.4"/>
    </reaction>
</comment>
<evidence type="ECO:0000256" key="6">
    <source>
        <dbReference type="ARBA" id="ARBA00023125"/>
    </source>
</evidence>
<feature type="binding site" evidence="12">
    <location>
        <begin position="27"/>
        <end position="34"/>
    </location>
    <ligand>
        <name>ATP</name>
        <dbReference type="ChEBI" id="CHEBI:30616"/>
    </ligand>
</feature>
<keyword evidence="6" id="KW-0238">DNA-binding</keyword>
<dbReference type="Pfam" id="PF00580">
    <property type="entry name" value="UvrD-helicase"/>
    <property type="match status" value="1"/>
</dbReference>
<feature type="domain" description="UvrD-like helicase ATP-binding" evidence="13">
    <location>
        <begin position="6"/>
        <end position="291"/>
    </location>
</feature>
<evidence type="ECO:0000256" key="9">
    <source>
        <dbReference type="ARBA" id="ARBA00034808"/>
    </source>
</evidence>
<dbReference type="GO" id="GO:0000725">
    <property type="term" value="P:recombinational repair"/>
    <property type="evidence" value="ECO:0007669"/>
    <property type="project" value="TreeGrafter"/>
</dbReference>
<organism evidence="15 16">
    <name type="scientific">Aquipluma nitroreducens</name>
    <dbReference type="NCBI Taxonomy" id="2010828"/>
    <lineage>
        <taxon>Bacteria</taxon>
        <taxon>Pseudomonadati</taxon>
        <taxon>Bacteroidota</taxon>
        <taxon>Bacteroidia</taxon>
        <taxon>Marinilabiliales</taxon>
        <taxon>Prolixibacteraceae</taxon>
        <taxon>Aquipluma</taxon>
    </lineage>
</organism>
<reference evidence="15" key="1">
    <citation type="journal article" date="2020" name="Int. J. Syst. Evol. Microbiol.">
        <title>Aquipluma nitroreducens gen. nov. sp. nov., a novel facultatively anaerobic bacterium isolated from a freshwater lake.</title>
        <authorList>
            <person name="Watanabe M."/>
            <person name="Kojima H."/>
            <person name="Fukui M."/>
        </authorList>
    </citation>
    <scope>NUCLEOTIDE SEQUENCE</scope>
    <source>
        <strain evidence="15">MeG22</strain>
    </source>
</reference>
<dbReference type="PANTHER" id="PTHR11070:SF2">
    <property type="entry name" value="ATP-DEPENDENT DNA HELICASE SRS2"/>
    <property type="match status" value="1"/>
</dbReference>
<dbReference type="GO" id="GO:0033202">
    <property type="term" value="C:DNA helicase complex"/>
    <property type="evidence" value="ECO:0007669"/>
    <property type="project" value="TreeGrafter"/>
</dbReference>
<evidence type="ECO:0000313" key="16">
    <source>
        <dbReference type="Proteomes" id="UP001193389"/>
    </source>
</evidence>